<dbReference type="AlphaFoldDB" id="M2T1E6"/>
<keyword evidence="3" id="KW-1185">Reference proteome</keyword>
<feature type="compositionally biased region" description="Polar residues" evidence="1">
    <location>
        <begin position="63"/>
        <end position="74"/>
    </location>
</feature>
<dbReference type="eggNOG" id="ENOG502SZEF">
    <property type="taxonomic scope" value="Eukaryota"/>
</dbReference>
<accession>M2T1E6</accession>
<dbReference type="EMBL" id="KB445576">
    <property type="protein sequence ID" value="EMD91405.1"/>
    <property type="molecule type" value="Genomic_DNA"/>
</dbReference>
<sequence>MGGMMIDRAAFPADPPQTADEQSVESEEAEESSDANPRATTDEDNEWIMVDDDEDNDDETTNAIQSTFEETNTSQDKEEADIHQPSVDCSAESKRFYPRLLGFQRKGNARKTAAKRQAMIALPGNESEIFEETGVHLKDEDQILDEEEMQATLGKLEVDTTSYIQEGERQDRFVETARKIVSFLKSAASKCRASEDFLLENLLSGIDNSVHFTLGNLDFTLDDLVNLPRWSVAKNLEKGVYVDVLHIKEEFEQIRQLYVGSATGKFGFAQRWYEYMQRLVKHKCGRHDQAVLKPNSTVCLRGLAQYDDTRYPWLICFAETFFMIYLGTVTDPVWRPTEDDVRRFYINNELYELVEACRRAAGLPAPLSVGLNSTWSLCQGYRVGSNINSACLKFLIITVRAQDQSAI</sequence>
<dbReference type="OrthoDB" id="3693224at2759"/>
<dbReference type="HOGENOM" id="CLU_035930_0_0_1"/>
<feature type="compositionally biased region" description="Acidic residues" evidence="1">
    <location>
        <begin position="42"/>
        <end position="60"/>
    </location>
</feature>
<reference evidence="2 3" key="1">
    <citation type="journal article" date="2012" name="PLoS Pathog.">
        <title>Diverse lifestyles and strategies of plant pathogenesis encoded in the genomes of eighteen Dothideomycetes fungi.</title>
        <authorList>
            <person name="Ohm R.A."/>
            <person name="Feau N."/>
            <person name="Henrissat B."/>
            <person name="Schoch C.L."/>
            <person name="Horwitz B.A."/>
            <person name="Barry K.W."/>
            <person name="Condon B.J."/>
            <person name="Copeland A.C."/>
            <person name="Dhillon B."/>
            <person name="Glaser F."/>
            <person name="Hesse C.N."/>
            <person name="Kosti I."/>
            <person name="LaButti K."/>
            <person name="Lindquist E.A."/>
            <person name="Lucas S."/>
            <person name="Salamov A.A."/>
            <person name="Bradshaw R.E."/>
            <person name="Ciuffetti L."/>
            <person name="Hamelin R.C."/>
            <person name="Kema G.H.J."/>
            <person name="Lawrence C."/>
            <person name="Scott J.A."/>
            <person name="Spatafora J.W."/>
            <person name="Turgeon B.G."/>
            <person name="de Wit P.J.G.M."/>
            <person name="Zhong S."/>
            <person name="Goodwin S.B."/>
            <person name="Grigoriev I.V."/>
        </authorList>
    </citation>
    <scope>NUCLEOTIDE SEQUENCE [LARGE SCALE GENOMIC DNA]</scope>
    <source>
        <strain evidence="3">C5 / ATCC 48332 / race O</strain>
    </source>
</reference>
<name>M2T1E6_COCH5</name>
<protein>
    <submittedName>
        <fullName evidence="2">Uncharacterized protein</fullName>
    </submittedName>
</protein>
<reference evidence="3" key="2">
    <citation type="journal article" date="2013" name="PLoS Genet.">
        <title>Comparative genome structure, secondary metabolite, and effector coding capacity across Cochliobolus pathogens.</title>
        <authorList>
            <person name="Condon B.J."/>
            <person name="Leng Y."/>
            <person name="Wu D."/>
            <person name="Bushley K.E."/>
            <person name="Ohm R.A."/>
            <person name="Otillar R."/>
            <person name="Martin J."/>
            <person name="Schackwitz W."/>
            <person name="Grimwood J."/>
            <person name="MohdZainudin N."/>
            <person name="Xue C."/>
            <person name="Wang R."/>
            <person name="Manning V.A."/>
            <person name="Dhillon B."/>
            <person name="Tu Z.J."/>
            <person name="Steffenson B.J."/>
            <person name="Salamov A."/>
            <person name="Sun H."/>
            <person name="Lowry S."/>
            <person name="LaButti K."/>
            <person name="Han J."/>
            <person name="Copeland A."/>
            <person name="Lindquist E."/>
            <person name="Barry K."/>
            <person name="Schmutz J."/>
            <person name="Baker S.E."/>
            <person name="Ciuffetti L.M."/>
            <person name="Grigoriev I.V."/>
            <person name="Zhong S."/>
            <person name="Turgeon B.G."/>
        </authorList>
    </citation>
    <scope>NUCLEOTIDE SEQUENCE [LARGE SCALE GENOMIC DNA]</scope>
    <source>
        <strain evidence="3">C5 / ATCC 48332 / race O</strain>
    </source>
</reference>
<feature type="region of interest" description="Disordered" evidence="1">
    <location>
        <begin position="1"/>
        <end position="87"/>
    </location>
</feature>
<evidence type="ECO:0000313" key="2">
    <source>
        <dbReference type="EMBL" id="EMD91405.1"/>
    </source>
</evidence>
<organism evidence="2 3">
    <name type="scientific">Cochliobolus heterostrophus (strain C5 / ATCC 48332 / race O)</name>
    <name type="common">Southern corn leaf blight fungus</name>
    <name type="synonym">Bipolaris maydis</name>
    <dbReference type="NCBI Taxonomy" id="701091"/>
    <lineage>
        <taxon>Eukaryota</taxon>
        <taxon>Fungi</taxon>
        <taxon>Dikarya</taxon>
        <taxon>Ascomycota</taxon>
        <taxon>Pezizomycotina</taxon>
        <taxon>Dothideomycetes</taxon>
        <taxon>Pleosporomycetidae</taxon>
        <taxon>Pleosporales</taxon>
        <taxon>Pleosporineae</taxon>
        <taxon>Pleosporaceae</taxon>
        <taxon>Bipolaris</taxon>
    </lineage>
</organism>
<proteinExistence type="predicted"/>
<evidence type="ECO:0000313" key="3">
    <source>
        <dbReference type="Proteomes" id="UP000016936"/>
    </source>
</evidence>
<evidence type="ECO:0000256" key="1">
    <source>
        <dbReference type="SAM" id="MobiDB-lite"/>
    </source>
</evidence>
<feature type="compositionally biased region" description="Acidic residues" evidence="1">
    <location>
        <begin position="22"/>
        <end position="33"/>
    </location>
</feature>
<gene>
    <name evidence="2" type="ORF">COCHEDRAFT_1224569</name>
</gene>
<dbReference type="Proteomes" id="UP000016936">
    <property type="component" value="Unassembled WGS sequence"/>
</dbReference>